<dbReference type="GO" id="GO:0015074">
    <property type="term" value="P:DNA integration"/>
    <property type="evidence" value="ECO:0007669"/>
    <property type="project" value="InterPro"/>
</dbReference>
<dbReference type="InterPro" id="IPR011010">
    <property type="entry name" value="DNA_brk_join_enz"/>
</dbReference>
<keyword evidence="1" id="KW-0233">DNA recombination</keyword>
<dbReference type="SUPFAM" id="SSF56349">
    <property type="entry name" value="DNA breaking-rejoining enzymes"/>
    <property type="match status" value="1"/>
</dbReference>
<keyword evidence="4" id="KW-1185">Reference proteome</keyword>
<dbReference type="GO" id="GO:0003677">
    <property type="term" value="F:DNA binding"/>
    <property type="evidence" value="ECO:0007669"/>
    <property type="project" value="InterPro"/>
</dbReference>
<feature type="compositionally biased region" description="Basic residues" evidence="2">
    <location>
        <begin position="540"/>
        <end position="555"/>
    </location>
</feature>
<accession>A0A7M7N6X0</accession>
<dbReference type="Proteomes" id="UP000007110">
    <property type="component" value="Unassembled WGS sequence"/>
</dbReference>
<protein>
    <submittedName>
        <fullName evidence="3">Uncharacterized protein</fullName>
    </submittedName>
</protein>
<sequence>MAPKKVRGPRRVRVCPKEGCGIRTQQLPRHLMNIHRMDNEKANALSTALFHQDGQGRGRNDGDDVDKVRCFFPHCNAKVVNLHRHIVGVHGKSKKITSRMIRDKKYGIEIPNGMFDEVKDQDVEVVVEMERGEEKAKEQEDEMESSVEVSKQPRVGEEEMEEEEEDDMEEEDDDMEEEEDEEMEEEEDEEIEEEEESDRDYTPDTYRANEKAHDQLTNKEAQSLSAALEGSYLNKFRPLFVSQVRITASLAQAIRGYFLLRMALDNGARPSEFINMEVEWALKAIYEEQTNQYVIKVLTHKTVMKYGAARVCLNKELYDRFSIYIRHIRPRCPGYEQGTKHVFFTTRSPQVSSSSITYSIKQTCKYLDQRAVTNTGIRKWMSSMMAVKHPGKRAETAEAMNHRLSTAQTNYYNLDARDANKARLASNVAAILKSPSTSAAPSSPLELPAAPPSNPLELPAAPPSSPLELPAAPPSNPLELPAAPPSSPLELPAPSKMMQSGRKLRSATRNKEHPVLQLPRPPSVCGSTGSSSLCSTTSTKKLRVKCKKLPQHNKHPIPLLPDTSSVSVSAGSSPLLPSTSDPPARVKCNKHPQLKEHPVTPLSDTPSISVSAGSSSLISSTSDQTARVKFTQEEKEAVQKLFESWIEKGDMPRIGVVRDIVKQNKKLARCLSNRSFLQVRDRVRNAIKAQTKSTSM</sequence>
<dbReference type="AlphaFoldDB" id="A0A7M7N6X0"/>
<dbReference type="GeneID" id="105442748"/>
<evidence type="ECO:0000313" key="3">
    <source>
        <dbReference type="EnsemblMetazoa" id="XP_030830936"/>
    </source>
</evidence>
<feature type="compositionally biased region" description="Low complexity" evidence="2">
    <location>
        <begin position="607"/>
        <end position="622"/>
    </location>
</feature>
<dbReference type="Gene3D" id="1.10.443.10">
    <property type="entry name" value="Intergrase catalytic core"/>
    <property type="match status" value="1"/>
</dbReference>
<feature type="compositionally biased region" description="Pro residues" evidence="2">
    <location>
        <begin position="449"/>
        <end position="487"/>
    </location>
</feature>
<feature type="compositionally biased region" description="Low complexity" evidence="2">
    <location>
        <begin position="525"/>
        <end position="539"/>
    </location>
</feature>
<reference evidence="4" key="1">
    <citation type="submission" date="2015-02" db="EMBL/GenBank/DDBJ databases">
        <title>Genome sequencing for Strongylocentrotus purpuratus.</title>
        <authorList>
            <person name="Murali S."/>
            <person name="Liu Y."/>
            <person name="Vee V."/>
            <person name="English A."/>
            <person name="Wang M."/>
            <person name="Skinner E."/>
            <person name="Han Y."/>
            <person name="Muzny D.M."/>
            <person name="Worley K.C."/>
            <person name="Gibbs R.A."/>
        </authorList>
    </citation>
    <scope>NUCLEOTIDE SEQUENCE</scope>
</reference>
<evidence type="ECO:0000256" key="1">
    <source>
        <dbReference type="ARBA" id="ARBA00023172"/>
    </source>
</evidence>
<feature type="compositionally biased region" description="Low complexity" evidence="2">
    <location>
        <begin position="564"/>
        <end position="583"/>
    </location>
</feature>
<feature type="region of interest" description="Disordered" evidence="2">
    <location>
        <begin position="131"/>
        <end position="218"/>
    </location>
</feature>
<dbReference type="InterPro" id="IPR013762">
    <property type="entry name" value="Integrase-like_cat_sf"/>
</dbReference>
<dbReference type="RefSeq" id="XP_030830936.1">
    <property type="nucleotide sequence ID" value="XM_030975076.1"/>
</dbReference>
<organism evidence="3 4">
    <name type="scientific">Strongylocentrotus purpuratus</name>
    <name type="common">Purple sea urchin</name>
    <dbReference type="NCBI Taxonomy" id="7668"/>
    <lineage>
        <taxon>Eukaryota</taxon>
        <taxon>Metazoa</taxon>
        <taxon>Echinodermata</taxon>
        <taxon>Eleutherozoa</taxon>
        <taxon>Echinozoa</taxon>
        <taxon>Echinoidea</taxon>
        <taxon>Euechinoidea</taxon>
        <taxon>Echinacea</taxon>
        <taxon>Camarodonta</taxon>
        <taxon>Echinidea</taxon>
        <taxon>Strongylocentrotidae</taxon>
        <taxon>Strongylocentrotus</taxon>
    </lineage>
</organism>
<evidence type="ECO:0000313" key="4">
    <source>
        <dbReference type="Proteomes" id="UP000007110"/>
    </source>
</evidence>
<dbReference type="GO" id="GO:0006310">
    <property type="term" value="P:DNA recombination"/>
    <property type="evidence" value="ECO:0007669"/>
    <property type="project" value="UniProtKB-KW"/>
</dbReference>
<name>A0A7M7N6X0_STRPU</name>
<evidence type="ECO:0000256" key="2">
    <source>
        <dbReference type="SAM" id="MobiDB-lite"/>
    </source>
</evidence>
<feature type="compositionally biased region" description="Low complexity" evidence="2">
    <location>
        <begin position="435"/>
        <end position="448"/>
    </location>
</feature>
<feature type="compositionally biased region" description="Basic and acidic residues" evidence="2">
    <location>
        <begin position="199"/>
        <end position="217"/>
    </location>
</feature>
<feature type="region of interest" description="Disordered" evidence="2">
    <location>
        <begin position="435"/>
        <end position="623"/>
    </location>
</feature>
<feature type="compositionally biased region" description="Acidic residues" evidence="2">
    <location>
        <begin position="158"/>
        <end position="198"/>
    </location>
</feature>
<dbReference type="EnsemblMetazoa" id="XM_030975076">
    <property type="protein sequence ID" value="XP_030830936"/>
    <property type="gene ID" value="LOC105442748"/>
</dbReference>
<reference evidence="3" key="2">
    <citation type="submission" date="2021-01" db="UniProtKB">
        <authorList>
            <consortium name="EnsemblMetazoa"/>
        </authorList>
    </citation>
    <scope>IDENTIFICATION</scope>
</reference>
<proteinExistence type="predicted"/>